<comment type="function">
    <text evidence="7">Lectin involved in the quality control of the secretory pathway. As a member of the endoplasmic reticulum-associated degradation lumenal (ERAD-L) surveillance system, targets misfolded endoplasmic reticulum lumenal glycoproteins for degradation.</text>
</comment>
<dbReference type="Pfam" id="PF07915">
    <property type="entry name" value="PRKCSH"/>
    <property type="match status" value="1"/>
</dbReference>
<feature type="region of interest" description="Disordered" evidence="8">
    <location>
        <begin position="468"/>
        <end position="541"/>
    </location>
</feature>
<accession>A0A2B7X9E0</accession>
<dbReference type="InterPro" id="IPR009011">
    <property type="entry name" value="Man6P_isomerase_rcpt-bd_dom_sf"/>
</dbReference>
<keyword evidence="6" id="KW-1015">Disulfide bond</keyword>
<dbReference type="SUPFAM" id="SSF50911">
    <property type="entry name" value="Mannose 6-phosphate receptor domain"/>
    <property type="match status" value="1"/>
</dbReference>
<name>A0A2B7X9E0_POLH7</name>
<evidence type="ECO:0000256" key="6">
    <source>
        <dbReference type="ARBA" id="ARBA00023157"/>
    </source>
</evidence>
<evidence type="ECO:0000259" key="10">
    <source>
        <dbReference type="PROSITE" id="PS51914"/>
    </source>
</evidence>
<dbReference type="GO" id="GO:0005788">
    <property type="term" value="C:endoplasmic reticulum lumen"/>
    <property type="evidence" value="ECO:0007669"/>
    <property type="project" value="UniProtKB-UniRule"/>
</dbReference>
<feature type="chain" id="PRO_5013197024" description="Endoplasmic reticulum lectin" evidence="9">
    <location>
        <begin position="22"/>
        <end position="541"/>
    </location>
</feature>
<keyword evidence="12" id="KW-1185">Reference proteome</keyword>
<feature type="domain" description="MRH" evidence="10">
    <location>
        <begin position="180"/>
        <end position="328"/>
    </location>
</feature>
<proteinExistence type="inferred from homology"/>
<dbReference type="GO" id="GO:0030246">
    <property type="term" value="F:carbohydrate binding"/>
    <property type="evidence" value="ECO:0007669"/>
    <property type="project" value="UniProtKB-UniRule"/>
</dbReference>
<feature type="compositionally biased region" description="Low complexity" evidence="8">
    <location>
        <begin position="68"/>
        <end position="85"/>
    </location>
</feature>
<dbReference type="Gene3D" id="2.70.130.10">
    <property type="entry name" value="Mannose-6-phosphate receptor binding domain"/>
    <property type="match status" value="1"/>
</dbReference>
<feature type="compositionally biased region" description="Basic and acidic residues" evidence="8">
    <location>
        <begin position="490"/>
        <end position="522"/>
    </location>
</feature>
<evidence type="ECO:0000313" key="11">
    <source>
        <dbReference type="EMBL" id="PGH08284.1"/>
    </source>
</evidence>
<keyword evidence="5 7" id="KW-0256">Endoplasmic reticulum</keyword>
<organism evidence="11 12">
    <name type="scientific">Polytolypa hystricis (strain UAMH7299)</name>
    <dbReference type="NCBI Taxonomy" id="1447883"/>
    <lineage>
        <taxon>Eukaryota</taxon>
        <taxon>Fungi</taxon>
        <taxon>Dikarya</taxon>
        <taxon>Ascomycota</taxon>
        <taxon>Pezizomycotina</taxon>
        <taxon>Eurotiomycetes</taxon>
        <taxon>Eurotiomycetidae</taxon>
        <taxon>Onygenales</taxon>
        <taxon>Onygenales incertae sedis</taxon>
        <taxon>Polytolypa</taxon>
    </lineage>
</organism>
<dbReference type="PROSITE" id="PS51914">
    <property type="entry name" value="MRH"/>
    <property type="match status" value="1"/>
</dbReference>
<dbReference type="InterPro" id="IPR044865">
    <property type="entry name" value="MRH_dom"/>
</dbReference>
<feature type="compositionally biased region" description="Basic and acidic residues" evidence="8">
    <location>
        <begin position="529"/>
        <end position="541"/>
    </location>
</feature>
<feature type="signal peptide" evidence="9">
    <location>
        <begin position="1"/>
        <end position="21"/>
    </location>
</feature>
<gene>
    <name evidence="11" type="ORF">AJ80_07880</name>
</gene>
<evidence type="ECO:0000256" key="8">
    <source>
        <dbReference type="SAM" id="MobiDB-lite"/>
    </source>
</evidence>
<comment type="subcellular location">
    <subcellularLocation>
        <location evidence="1 7">Endoplasmic reticulum membrane</location>
        <topology evidence="1 7">Peripheral membrane protein</topology>
        <orientation evidence="1 7">Lumenal side</orientation>
    </subcellularLocation>
</comment>
<keyword evidence="7" id="KW-0472">Membrane</keyword>
<comment type="similarity">
    <text evidence="2 7">Belongs to the OS-9 family.</text>
</comment>
<dbReference type="GO" id="GO:0030970">
    <property type="term" value="P:retrograde protein transport, ER to cytosol"/>
    <property type="evidence" value="ECO:0007669"/>
    <property type="project" value="TreeGrafter"/>
</dbReference>
<feature type="region of interest" description="Disordered" evidence="8">
    <location>
        <begin position="60"/>
        <end position="123"/>
    </location>
</feature>
<reference evidence="11 12" key="1">
    <citation type="submission" date="2017-10" db="EMBL/GenBank/DDBJ databases">
        <title>Comparative genomics in systemic dimorphic fungi from Ajellomycetaceae.</title>
        <authorList>
            <person name="Munoz J.F."/>
            <person name="Mcewen J.G."/>
            <person name="Clay O.K."/>
            <person name="Cuomo C.A."/>
        </authorList>
    </citation>
    <scope>NUCLEOTIDE SEQUENCE [LARGE SCALE GENOMIC DNA]</scope>
    <source>
        <strain evidence="11 12">UAMH7299</strain>
    </source>
</reference>
<dbReference type="STRING" id="1447883.A0A2B7X9E0"/>
<comment type="caution">
    <text evidence="11">The sequence shown here is derived from an EMBL/GenBank/DDBJ whole genome shotgun (WGS) entry which is preliminary data.</text>
</comment>
<sequence length="541" mass="60375">MRRRSPLSVTALLAWATLGLASKKSFSVHDDVLAFPQFDVLFPDEYVLESDARARLEYAPFSNRQTDSSQPSSPSPSASSDVPSQQRDDHSGHAQQQSPLRDGRKDGSDNTDDTSTPIDLDDSIEGYEEMVLNGQRYLCSLPRVESVNETETPGLSPAEQETELARATDRGLELLKEMEGRCMYYVAGWWSYSFCYMNQIRQFHALPPGGAVPVYPPAEDPTAHAFVLGRFRRSSDEQEEEGKETKKKSLKDKKAGTKELAKLRTEGDSRYLVQYLEDGTTCDLTGRDRRIEVQFHCHPQTTDRIGWIKEVTTCSYLMVIYTPRLCNDVAFQPPREDVAHEILCREIIAPEEVEDWEAAKQAAEENQQLVQAGAEPPLPIVGDIEVGAMKLVGKEGKRIERGKVASAGEEKVEVIARREGGQIQRLSKEELRKFNLDPEKVEALKKQLEDLAKGKDWKLEVVDSGGERGLRGIIDTEEDIEDLNDGSSQKAKDGKGTGDSAGRKKGEDGDEKETGRNQKRADDGDDDIGEKGSEETFKEEL</sequence>
<evidence type="ECO:0000256" key="2">
    <source>
        <dbReference type="ARBA" id="ARBA00009918"/>
    </source>
</evidence>
<feature type="compositionally biased region" description="Acidic residues" evidence="8">
    <location>
        <begin position="475"/>
        <end position="484"/>
    </location>
</feature>
<evidence type="ECO:0000256" key="4">
    <source>
        <dbReference type="ARBA" id="ARBA00022734"/>
    </source>
</evidence>
<dbReference type="EMBL" id="PDNA01000161">
    <property type="protein sequence ID" value="PGH08284.1"/>
    <property type="molecule type" value="Genomic_DNA"/>
</dbReference>
<dbReference type="OrthoDB" id="448954at2759"/>
<evidence type="ECO:0000313" key="12">
    <source>
        <dbReference type="Proteomes" id="UP000224634"/>
    </source>
</evidence>
<dbReference type="GO" id="GO:0030968">
    <property type="term" value="P:endoplasmic reticulum unfolded protein response"/>
    <property type="evidence" value="ECO:0007669"/>
    <property type="project" value="UniProtKB-UniRule"/>
</dbReference>
<dbReference type="PANTHER" id="PTHR15414">
    <property type="entry name" value="OS-9-RELATED"/>
    <property type="match status" value="1"/>
</dbReference>
<dbReference type="PANTHER" id="PTHR15414:SF0">
    <property type="entry name" value="ENDOPLASMIC RETICULUM LECTIN 1"/>
    <property type="match status" value="1"/>
</dbReference>
<evidence type="ECO:0000256" key="7">
    <source>
        <dbReference type="RuleBase" id="RU369099"/>
    </source>
</evidence>
<keyword evidence="3 9" id="KW-0732">Signal</keyword>
<dbReference type="AlphaFoldDB" id="A0A2B7X9E0"/>
<dbReference type="Proteomes" id="UP000224634">
    <property type="component" value="Unassembled WGS sequence"/>
</dbReference>
<dbReference type="InterPro" id="IPR045149">
    <property type="entry name" value="OS-9-like"/>
</dbReference>
<evidence type="ECO:0000256" key="9">
    <source>
        <dbReference type="SAM" id="SignalP"/>
    </source>
</evidence>
<evidence type="ECO:0000256" key="1">
    <source>
        <dbReference type="ARBA" id="ARBA00004367"/>
    </source>
</evidence>
<feature type="region of interest" description="Disordered" evidence="8">
    <location>
        <begin position="231"/>
        <end position="253"/>
    </location>
</feature>
<evidence type="ECO:0000256" key="5">
    <source>
        <dbReference type="ARBA" id="ARBA00022824"/>
    </source>
</evidence>
<dbReference type="GO" id="GO:0005789">
    <property type="term" value="C:endoplasmic reticulum membrane"/>
    <property type="evidence" value="ECO:0007669"/>
    <property type="project" value="UniProtKB-SubCell"/>
</dbReference>
<evidence type="ECO:0000256" key="3">
    <source>
        <dbReference type="ARBA" id="ARBA00022729"/>
    </source>
</evidence>
<dbReference type="InterPro" id="IPR012913">
    <property type="entry name" value="OS9-like_dom"/>
</dbReference>
<protein>
    <recommendedName>
        <fullName evidence="7">Endoplasmic reticulum lectin</fullName>
    </recommendedName>
    <alternativeName>
        <fullName evidence="7">Protein OS-9 homolog</fullName>
    </alternativeName>
</protein>
<keyword evidence="4 7" id="KW-0430">Lectin</keyword>